<reference evidence="3 4" key="1">
    <citation type="journal article" date="2021" name="Commun. Biol.">
        <title>The genome of Shorea leprosula (Dipterocarpaceae) highlights the ecological relevance of drought in aseasonal tropical rainforests.</title>
        <authorList>
            <person name="Ng K.K.S."/>
            <person name="Kobayashi M.J."/>
            <person name="Fawcett J.A."/>
            <person name="Hatakeyama M."/>
            <person name="Paape T."/>
            <person name="Ng C.H."/>
            <person name="Ang C.C."/>
            <person name="Tnah L.H."/>
            <person name="Lee C.T."/>
            <person name="Nishiyama T."/>
            <person name="Sese J."/>
            <person name="O'Brien M.J."/>
            <person name="Copetti D."/>
            <person name="Mohd Noor M.I."/>
            <person name="Ong R.C."/>
            <person name="Putra M."/>
            <person name="Sireger I.Z."/>
            <person name="Indrioko S."/>
            <person name="Kosugi Y."/>
            <person name="Izuno A."/>
            <person name="Isagi Y."/>
            <person name="Lee S.L."/>
            <person name="Shimizu K.K."/>
        </authorList>
    </citation>
    <scope>NUCLEOTIDE SEQUENCE [LARGE SCALE GENOMIC DNA]</scope>
    <source>
        <strain evidence="3">214</strain>
    </source>
</reference>
<evidence type="ECO:0000256" key="2">
    <source>
        <dbReference type="SAM" id="Phobius"/>
    </source>
</evidence>
<gene>
    <name evidence="3" type="ORF">SLEP1_g57266</name>
</gene>
<dbReference type="Proteomes" id="UP001054252">
    <property type="component" value="Unassembled WGS sequence"/>
</dbReference>
<feature type="region of interest" description="Disordered" evidence="1">
    <location>
        <begin position="1"/>
        <end position="21"/>
    </location>
</feature>
<feature type="transmembrane region" description="Helical" evidence="2">
    <location>
        <begin position="63"/>
        <end position="90"/>
    </location>
</feature>
<protein>
    <submittedName>
        <fullName evidence="3">Uncharacterized protein</fullName>
    </submittedName>
</protein>
<proteinExistence type="predicted"/>
<evidence type="ECO:0000313" key="3">
    <source>
        <dbReference type="EMBL" id="GKV50564.1"/>
    </source>
</evidence>
<sequence>MEAGSARSPVSGFGSLESGSMADSTEFRNEDYRCNCGLNVVIRTSFTFQNIGKRFRCCPKKKLISLFFGSVNFFVFWQWFWFFSIGYLVYKISM</sequence>
<keyword evidence="2" id="KW-1133">Transmembrane helix</keyword>
<evidence type="ECO:0000313" key="4">
    <source>
        <dbReference type="Proteomes" id="UP001054252"/>
    </source>
</evidence>
<accession>A0AAV5MN42</accession>
<keyword evidence="4" id="KW-1185">Reference proteome</keyword>
<organism evidence="3 4">
    <name type="scientific">Rubroshorea leprosula</name>
    <dbReference type="NCBI Taxonomy" id="152421"/>
    <lineage>
        <taxon>Eukaryota</taxon>
        <taxon>Viridiplantae</taxon>
        <taxon>Streptophyta</taxon>
        <taxon>Embryophyta</taxon>
        <taxon>Tracheophyta</taxon>
        <taxon>Spermatophyta</taxon>
        <taxon>Magnoliopsida</taxon>
        <taxon>eudicotyledons</taxon>
        <taxon>Gunneridae</taxon>
        <taxon>Pentapetalae</taxon>
        <taxon>rosids</taxon>
        <taxon>malvids</taxon>
        <taxon>Malvales</taxon>
        <taxon>Dipterocarpaceae</taxon>
        <taxon>Rubroshorea</taxon>
    </lineage>
</organism>
<dbReference type="EMBL" id="BPVZ01000378">
    <property type="protein sequence ID" value="GKV50564.1"/>
    <property type="molecule type" value="Genomic_DNA"/>
</dbReference>
<name>A0AAV5MN42_9ROSI</name>
<evidence type="ECO:0000256" key="1">
    <source>
        <dbReference type="SAM" id="MobiDB-lite"/>
    </source>
</evidence>
<dbReference type="AlphaFoldDB" id="A0AAV5MN42"/>
<comment type="caution">
    <text evidence="3">The sequence shown here is derived from an EMBL/GenBank/DDBJ whole genome shotgun (WGS) entry which is preliminary data.</text>
</comment>
<keyword evidence="2" id="KW-0472">Membrane</keyword>
<keyword evidence="2" id="KW-0812">Transmembrane</keyword>